<dbReference type="OrthoDB" id="2742659at2759"/>
<proteinExistence type="predicted"/>
<dbReference type="Proteomes" id="UP000030671">
    <property type="component" value="Unassembled WGS sequence"/>
</dbReference>
<evidence type="ECO:0000313" key="2">
    <source>
        <dbReference type="Proteomes" id="UP000030671"/>
    </source>
</evidence>
<dbReference type="InParanoid" id="W4JU38"/>
<dbReference type="eggNOG" id="ENOG502RZ9M">
    <property type="taxonomic scope" value="Eukaryota"/>
</dbReference>
<feature type="non-terminal residue" evidence="1">
    <location>
        <position position="1"/>
    </location>
</feature>
<name>W4JU38_HETIT</name>
<protein>
    <submittedName>
        <fullName evidence="1">Uncharacterized protein</fullName>
    </submittedName>
</protein>
<gene>
    <name evidence="1" type="ORF">HETIRDRAFT_327706</name>
</gene>
<dbReference type="RefSeq" id="XP_009550621.1">
    <property type="nucleotide sequence ID" value="XM_009552326.1"/>
</dbReference>
<dbReference type="GeneID" id="20671352"/>
<accession>W4JU38</accession>
<reference evidence="1 2" key="1">
    <citation type="journal article" date="2012" name="New Phytol.">
        <title>Insight into trade-off between wood decay and parasitism from the genome of a fungal forest pathogen.</title>
        <authorList>
            <person name="Olson A."/>
            <person name="Aerts A."/>
            <person name="Asiegbu F."/>
            <person name="Belbahri L."/>
            <person name="Bouzid O."/>
            <person name="Broberg A."/>
            <person name="Canback B."/>
            <person name="Coutinho P.M."/>
            <person name="Cullen D."/>
            <person name="Dalman K."/>
            <person name="Deflorio G."/>
            <person name="van Diepen L.T."/>
            <person name="Dunand C."/>
            <person name="Duplessis S."/>
            <person name="Durling M."/>
            <person name="Gonthier P."/>
            <person name="Grimwood J."/>
            <person name="Fossdal C.G."/>
            <person name="Hansson D."/>
            <person name="Henrissat B."/>
            <person name="Hietala A."/>
            <person name="Himmelstrand K."/>
            <person name="Hoffmeister D."/>
            <person name="Hogberg N."/>
            <person name="James T.Y."/>
            <person name="Karlsson M."/>
            <person name="Kohler A."/>
            <person name="Kues U."/>
            <person name="Lee Y.H."/>
            <person name="Lin Y.C."/>
            <person name="Lind M."/>
            <person name="Lindquist E."/>
            <person name="Lombard V."/>
            <person name="Lucas S."/>
            <person name="Lunden K."/>
            <person name="Morin E."/>
            <person name="Murat C."/>
            <person name="Park J."/>
            <person name="Raffaello T."/>
            <person name="Rouze P."/>
            <person name="Salamov A."/>
            <person name="Schmutz J."/>
            <person name="Solheim H."/>
            <person name="Stahlberg J."/>
            <person name="Velez H."/>
            <person name="de Vries R.P."/>
            <person name="Wiebenga A."/>
            <person name="Woodward S."/>
            <person name="Yakovlev I."/>
            <person name="Garbelotto M."/>
            <person name="Martin F."/>
            <person name="Grigoriev I.V."/>
            <person name="Stenlid J."/>
        </authorList>
    </citation>
    <scope>NUCLEOTIDE SEQUENCE [LARGE SCALE GENOMIC DNA]</scope>
    <source>
        <strain evidence="1 2">TC 32-1</strain>
    </source>
</reference>
<dbReference type="EMBL" id="KI925463">
    <property type="protein sequence ID" value="ETW77072.1"/>
    <property type="molecule type" value="Genomic_DNA"/>
</dbReference>
<organism evidence="1 2">
    <name type="scientific">Heterobasidion irregulare (strain TC 32-1)</name>
    <dbReference type="NCBI Taxonomy" id="747525"/>
    <lineage>
        <taxon>Eukaryota</taxon>
        <taxon>Fungi</taxon>
        <taxon>Dikarya</taxon>
        <taxon>Basidiomycota</taxon>
        <taxon>Agaricomycotina</taxon>
        <taxon>Agaricomycetes</taxon>
        <taxon>Russulales</taxon>
        <taxon>Bondarzewiaceae</taxon>
        <taxon>Heterobasidion</taxon>
        <taxon>Heterobasidion annosum species complex</taxon>
    </lineage>
</organism>
<evidence type="ECO:0000313" key="1">
    <source>
        <dbReference type="EMBL" id="ETW77072.1"/>
    </source>
</evidence>
<sequence>WAKENIARDWNEVIWTNEAKLELEERPGHRRPTFKSGHRSIIVWGYIAHSMKGPLIKLEFLPVTMSEKGQRQGSGLVQKSILHRFLKGL</sequence>
<dbReference type="Gene3D" id="3.30.420.10">
    <property type="entry name" value="Ribonuclease H-like superfamily/Ribonuclease H"/>
    <property type="match status" value="1"/>
</dbReference>
<dbReference type="InterPro" id="IPR036397">
    <property type="entry name" value="RNaseH_sf"/>
</dbReference>
<dbReference type="KEGG" id="hir:HETIRDRAFT_327706"/>
<dbReference type="GO" id="GO:0003676">
    <property type="term" value="F:nucleic acid binding"/>
    <property type="evidence" value="ECO:0007669"/>
    <property type="project" value="InterPro"/>
</dbReference>
<dbReference type="HOGENOM" id="CLU_177419_0_0_1"/>
<keyword evidence="2" id="KW-1185">Reference proteome</keyword>
<dbReference type="AlphaFoldDB" id="W4JU38"/>